<evidence type="ECO:0000313" key="3">
    <source>
        <dbReference type="Proteomes" id="UP000501534"/>
    </source>
</evidence>
<evidence type="ECO:0008006" key="4">
    <source>
        <dbReference type="Google" id="ProtNLM"/>
    </source>
</evidence>
<gene>
    <name evidence="2" type="ORF">DSM104443_01885</name>
</gene>
<feature type="chain" id="PRO_5026974370" description="YD repeat-containing protein" evidence="1">
    <location>
        <begin position="18"/>
        <end position="301"/>
    </location>
</feature>
<keyword evidence="1" id="KW-0732">Signal</keyword>
<reference evidence="2 3" key="1">
    <citation type="submission" date="2020-04" db="EMBL/GenBank/DDBJ databases">
        <title>Usitatibacter rugosus gen. nov., sp. nov. and Usitatibacter palustris sp. nov., novel members of Usitatibacteraceae fam. nov. within the order Nitrosomonadales isolated from soil.</title>
        <authorList>
            <person name="Huber K.J."/>
            <person name="Neumann-Schaal M."/>
            <person name="Geppert A."/>
            <person name="Luckner M."/>
            <person name="Wanner G."/>
            <person name="Overmann J."/>
        </authorList>
    </citation>
    <scope>NUCLEOTIDE SEQUENCE [LARGE SCALE GENOMIC DNA]</scope>
    <source>
        <strain evidence="2 3">0125_3</strain>
    </source>
</reference>
<accession>A0A6M4GUL0</accession>
<evidence type="ECO:0000256" key="1">
    <source>
        <dbReference type="SAM" id="SignalP"/>
    </source>
</evidence>
<dbReference type="EMBL" id="CP053069">
    <property type="protein sequence ID" value="QJR10816.1"/>
    <property type="molecule type" value="Genomic_DNA"/>
</dbReference>
<dbReference type="RefSeq" id="WP_171091634.1">
    <property type="nucleotide sequence ID" value="NZ_CP053069.1"/>
</dbReference>
<protein>
    <recommendedName>
        <fullName evidence="4">YD repeat-containing protein</fullName>
    </recommendedName>
</protein>
<name>A0A6M4GUL0_9PROT</name>
<keyword evidence="3" id="KW-1185">Reference proteome</keyword>
<dbReference type="AlphaFoldDB" id="A0A6M4GUL0"/>
<dbReference type="Proteomes" id="UP000501534">
    <property type="component" value="Chromosome"/>
</dbReference>
<proteinExistence type="predicted"/>
<evidence type="ECO:0000313" key="2">
    <source>
        <dbReference type="EMBL" id="QJR10816.1"/>
    </source>
</evidence>
<feature type="signal peptide" evidence="1">
    <location>
        <begin position="1"/>
        <end position="17"/>
    </location>
</feature>
<organism evidence="2 3">
    <name type="scientific">Usitatibacter rugosus</name>
    <dbReference type="NCBI Taxonomy" id="2732067"/>
    <lineage>
        <taxon>Bacteria</taxon>
        <taxon>Pseudomonadati</taxon>
        <taxon>Pseudomonadota</taxon>
        <taxon>Betaproteobacteria</taxon>
        <taxon>Nitrosomonadales</taxon>
        <taxon>Usitatibacteraceae</taxon>
        <taxon>Usitatibacter</taxon>
    </lineage>
</organism>
<sequence>MRTLAILFTWAATAVTAAAPQTGIWWSPAESGRGYTIDVQNDTLVLISFLYGPDGRMQWYYSDGKLTNEGASWSGTLLKFDQGQPLGGAYKAPTASGNDGAVSIAFSSRTTGVITLPGGRTAAIEHQNFGVGSPPQSLLGSWLYVYAVGDDTFATRFNYTSVGAATPTGTGVVVDTVRRGGAEYMVSGDFAGQVVSVQFDAAGNPLTTYFWNPYLEEGRGFWVSPTTQVLYGMNAYRYVGPSGMVKGLGAAIGPGAAAREGITFTLPKATPMADYAARNPALGAIARGMLEEVRKAEASRR</sequence>
<dbReference type="KEGG" id="uru:DSM104443_01885"/>